<gene>
    <name evidence="1" type="ORF">BDR25DRAFT_355552</name>
</gene>
<protein>
    <submittedName>
        <fullName evidence="1">Uncharacterized protein</fullName>
    </submittedName>
</protein>
<keyword evidence="2" id="KW-1185">Reference proteome</keyword>
<dbReference type="Proteomes" id="UP000799755">
    <property type="component" value="Unassembled WGS sequence"/>
</dbReference>
<proteinExistence type="predicted"/>
<accession>A0ACB6QTV4</accession>
<name>A0ACB6QTV4_9PLEO</name>
<organism evidence="1 2">
    <name type="scientific">Lindgomyces ingoldianus</name>
    <dbReference type="NCBI Taxonomy" id="673940"/>
    <lineage>
        <taxon>Eukaryota</taxon>
        <taxon>Fungi</taxon>
        <taxon>Dikarya</taxon>
        <taxon>Ascomycota</taxon>
        <taxon>Pezizomycotina</taxon>
        <taxon>Dothideomycetes</taxon>
        <taxon>Pleosporomycetidae</taxon>
        <taxon>Pleosporales</taxon>
        <taxon>Lindgomycetaceae</taxon>
        <taxon>Lindgomyces</taxon>
    </lineage>
</organism>
<evidence type="ECO:0000313" key="1">
    <source>
        <dbReference type="EMBL" id="KAF2470448.1"/>
    </source>
</evidence>
<reference evidence="1" key="1">
    <citation type="journal article" date="2020" name="Stud. Mycol.">
        <title>101 Dothideomycetes genomes: a test case for predicting lifestyles and emergence of pathogens.</title>
        <authorList>
            <person name="Haridas S."/>
            <person name="Albert R."/>
            <person name="Binder M."/>
            <person name="Bloem J."/>
            <person name="Labutti K."/>
            <person name="Salamov A."/>
            <person name="Andreopoulos B."/>
            <person name="Baker S."/>
            <person name="Barry K."/>
            <person name="Bills G."/>
            <person name="Bluhm B."/>
            <person name="Cannon C."/>
            <person name="Castanera R."/>
            <person name="Culley D."/>
            <person name="Daum C."/>
            <person name="Ezra D."/>
            <person name="Gonzalez J."/>
            <person name="Henrissat B."/>
            <person name="Kuo A."/>
            <person name="Liang C."/>
            <person name="Lipzen A."/>
            <person name="Lutzoni F."/>
            <person name="Magnuson J."/>
            <person name="Mondo S."/>
            <person name="Nolan M."/>
            <person name="Ohm R."/>
            <person name="Pangilinan J."/>
            <person name="Park H.-J."/>
            <person name="Ramirez L."/>
            <person name="Alfaro M."/>
            <person name="Sun H."/>
            <person name="Tritt A."/>
            <person name="Yoshinaga Y."/>
            <person name="Zwiers L.-H."/>
            <person name="Turgeon B."/>
            <person name="Goodwin S."/>
            <person name="Spatafora J."/>
            <person name="Crous P."/>
            <person name="Grigoriev I."/>
        </authorList>
    </citation>
    <scope>NUCLEOTIDE SEQUENCE</scope>
    <source>
        <strain evidence="1">ATCC 200398</strain>
    </source>
</reference>
<evidence type="ECO:0000313" key="2">
    <source>
        <dbReference type="Proteomes" id="UP000799755"/>
    </source>
</evidence>
<dbReference type="EMBL" id="MU003508">
    <property type="protein sequence ID" value="KAF2470448.1"/>
    <property type="molecule type" value="Genomic_DNA"/>
</dbReference>
<comment type="caution">
    <text evidence="1">The sequence shown here is derived from an EMBL/GenBank/DDBJ whole genome shotgun (WGS) entry which is preliminary data.</text>
</comment>
<sequence length="180" mass="20003">MNGYAPHVLSVGSGASIQVIATCLVNPEKTTEHRLTHKSLKVATNIDYHIIFCWSTPMSSPLLQILFSLVCTMFLEILACWCRSSLNVSGNFLSQETAGWPSGQPRPFSLSIVYSSEYFSNVRAIEYCPTPFKNGEFMFYGEMDVEVVGMKTYDVSTKGPLSSGFLTTNLVCIDFRDLVI</sequence>